<dbReference type="EMBL" id="RDQH01000336">
    <property type="protein sequence ID" value="RXH86030.1"/>
    <property type="molecule type" value="Genomic_DNA"/>
</dbReference>
<proteinExistence type="predicted"/>
<sequence length="85" mass="9967">MEFYSSNYYEAGDLVNPYADTHDHHASLDQGPISYNYSSYEPPTQNFFQYDTTPSQYYHACHNSYTKPLSTITTQMFITRVMIMK</sequence>
<organism evidence="1 2">
    <name type="scientific">Malus domestica</name>
    <name type="common">Apple</name>
    <name type="synonym">Pyrus malus</name>
    <dbReference type="NCBI Taxonomy" id="3750"/>
    <lineage>
        <taxon>Eukaryota</taxon>
        <taxon>Viridiplantae</taxon>
        <taxon>Streptophyta</taxon>
        <taxon>Embryophyta</taxon>
        <taxon>Tracheophyta</taxon>
        <taxon>Spermatophyta</taxon>
        <taxon>Magnoliopsida</taxon>
        <taxon>eudicotyledons</taxon>
        <taxon>Gunneridae</taxon>
        <taxon>Pentapetalae</taxon>
        <taxon>rosids</taxon>
        <taxon>fabids</taxon>
        <taxon>Rosales</taxon>
        <taxon>Rosaceae</taxon>
        <taxon>Amygdaloideae</taxon>
        <taxon>Maleae</taxon>
        <taxon>Malus</taxon>
    </lineage>
</organism>
<gene>
    <name evidence="1" type="ORF">DVH24_017083</name>
</gene>
<evidence type="ECO:0000313" key="1">
    <source>
        <dbReference type="EMBL" id="RXH86030.1"/>
    </source>
</evidence>
<reference evidence="1 2" key="1">
    <citation type="submission" date="2018-10" db="EMBL/GenBank/DDBJ databases">
        <title>A high-quality apple genome assembly.</title>
        <authorList>
            <person name="Hu J."/>
        </authorList>
    </citation>
    <scope>NUCLEOTIDE SEQUENCE [LARGE SCALE GENOMIC DNA]</scope>
    <source>
        <strain evidence="2">cv. HFTH1</strain>
        <tissue evidence="1">Young leaf</tissue>
    </source>
</reference>
<accession>A0A498IRZ1</accession>
<dbReference type="AlphaFoldDB" id="A0A498IRZ1"/>
<protein>
    <submittedName>
        <fullName evidence="1">Uncharacterized protein</fullName>
    </submittedName>
</protein>
<keyword evidence="2" id="KW-1185">Reference proteome</keyword>
<comment type="caution">
    <text evidence="1">The sequence shown here is derived from an EMBL/GenBank/DDBJ whole genome shotgun (WGS) entry which is preliminary data.</text>
</comment>
<dbReference type="Proteomes" id="UP000290289">
    <property type="component" value="Chromosome 10"/>
</dbReference>
<evidence type="ECO:0000313" key="2">
    <source>
        <dbReference type="Proteomes" id="UP000290289"/>
    </source>
</evidence>
<name>A0A498IRZ1_MALDO</name>